<evidence type="ECO:0000313" key="6">
    <source>
        <dbReference type="Proteomes" id="UP000009168"/>
    </source>
</evidence>
<evidence type="ECO:0000256" key="1">
    <source>
        <dbReference type="ARBA" id="ARBA00022737"/>
    </source>
</evidence>
<dbReference type="Proteomes" id="UP000009168">
    <property type="component" value="Unassembled WGS sequence"/>
</dbReference>
<dbReference type="InterPro" id="IPR036770">
    <property type="entry name" value="Ankyrin_rpt-contain_sf"/>
</dbReference>
<accession>Q22BC5</accession>
<feature type="coiled-coil region" evidence="4">
    <location>
        <begin position="391"/>
        <end position="449"/>
    </location>
</feature>
<dbReference type="SMART" id="SM00248">
    <property type="entry name" value="ANK"/>
    <property type="match status" value="2"/>
</dbReference>
<evidence type="ECO:0000256" key="4">
    <source>
        <dbReference type="SAM" id="Coils"/>
    </source>
</evidence>
<keyword evidence="6" id="KW-1185">Reference proteome</keyword>
<dbReference type="AlphaFoldDB" id="Q22BC5"/>
<dbReference type="Pfam" id="PF12796">
    <property type="entry name" value="Ank_2"/>
    <property type="match status" value="1"/>
</dbReference>
<dbReference type="eggNOG" id="ENOG502T321">
    <property type="taxonomic scope" value="Eukaryota"/>
</dbReference>
<keyword evidence="1" id="KW-0677">Repeat</keyword>
<sequence length="672" mass="79838">MYVRLSELFTNDQQEKDKKKEKQIYRPAGSSIYEDSMIQIEDFNTMRESKSSKNIINKFKQQIKNSVDLLNSPKSNLFGRDPVIKWSSQNFFKQTKKYYNQVSHHNLQSNDFHNQAMQTGFSKASSQSYKQRTIEQLDPLKQAKSIIQNGKIDSADWANLKESIDEQLSRKAHTLQTKSSYPSINVANNYDYNKKISMKDRINTMNNQFYQTKLVFSDSFEKNQNNQQRKDESSRYLYDNNTLRSSFGKSSNNFFAKQDQNNFKNKKDLFKSIQTEQSDEINQTAFHANQKVQHKMQSSICIAQIKLVKGGYVKKKDKVKFQNYYDSVSERLEDIKHGRSLNKLEFTKMYDFNWQNIKYQPANQKEDLNLNEIKKLYLRDRNVTAQSQIDINLTKKEKEEQQKQLKIQKQKEDRDIQEYKKKTMFSYKNYEEEQEKEQSRIKIQNLNETDNSIDYDKLFNGISSKDTVNNFEKERYKKIRKLLRESLWKHYALGVTIKEAIIHNIFKRVPFSKPIAEDFFTAVKSNEIQKVQQYLIKDKYLVYQFDSTLQTPLHWAAKRGFLQIAEMLISKNCDVDSRDELGRTPLYFAYREGHNQMGKLLLLQKASPWSNKKNNIDLMVYSRDNNDKQTIKIAKQIHLMMMMAKFKQKQKIWDDTKYLFEDRNTTLTLNKV</sequence>
<dbReference type="GeneID" id="7841657"/>
<keyword evidence="2 3" id="KW-0040">ANK repeat</keyword>
<dbReference type="PROSITE" id="PS50088">
    <property type="entry name" value="ANK_REPEAT"/>
    <property type="match status" value="1"/>
</dbReference>
<feature type="repeat" description="ANK" evidence="3">
    <location>
        <begin position="548"/>
        <end position="580"/>
    </location>
</feature>
<dbReference type="InterPro" id="IPR002110">
    <property type="entry name" value="Ankyrin_rpt"/>
</dbReference>
<dbReference type="SUPFAM" id="SSF48403">
    <property type="entry name" value="Ankyrin repeat"/>
    <property type="match status" value="1"/>
</dbReference>
<dbReference type="STRING" id="312017.Q22BC5"/>
<dbReference type="EMBL" id="GG662272">
    <property type="protein sequence ID" value="EAR82583.2"/>
    <property type="molecule type" value="Genomic_DNA"/>
</dbReference>
<organism evidence="5 6">
    <name type="scientific">Tetrahymena thermophila (strain SB210)</name>
    <dbReference type="NCBI Taxonomy" id="312017"/>
    <lineage>
        <taxon>Eukaryota</taxon>
        <taxon>Sar</taxon>
        <taxon>Alveolata</taxon>
        <taxon>Ciliophora</taxon>
        <taxon>Intramacronucleata</taxon>
        <taxon>Oligohymenophorea</taxon>
        <taxon>Hymenostomatida</taxon>
        <taxon>Tetrahymenina</taxon>
        <taxon>Tetrahymenidae</taxon>
        <taxon>Tetrahymena</taxon>
    </lineage>
</organism>
<keyword evidence="4" id="KW-0175">Coiled coil</keyword>
<dbReference type="PANTHER" id="PTHR24161:SF124">
    <property type="entry name" value="TRANSIENT RECEPTOR POTENTIAL CHANNEL PYREXIA"/>
    <property type="match status" value="1"/>
</dbReference>
<dbReference type="RefSeq" id="XP_001030246.2">
    <property type="nucleotide sequence ID" value="XM_001030246.2"/>
</dbReference>
<name>Q22BC5_TETTS</name>
<dbReference type="InParanoid" id="Q22BC5"/>
<evidence type="ECO:0000256" key="3">
    <source>
        <dbReference type="PROSITE-ProRule" id="PRU00023"/>
    </source>
</evidence>
<dbReference type="PROSITE" id="PS50297">
    <property type="entry name" value="ANK_REP_REGION"/>
    <property type="match status" value="1"/>
</dbReference>
<dbReference type="HOGENOM" id="CLU_424245_0_0_1"/>
<dbReference type="OrthoDB" id="291883at2759"/>
<gene>
    <name evidence="5" type="ORF">TTHERM_01107310</name>
</gene>
<evidence type="ECO:0000256" key="2">
    <source>
        <dbReference type="ARBA" id="ARBA00023043"/>
    </source>
</evidence>
<dbReference type="PANTHER" id="PTHR24161">
    <property type="entry name" value="ANK_REP_REGION DOMAIN-CONTAINING PROTEIN-RELATED"/>
    <property type="match status" value="1"/>
</dbReference>
<evidence type="ECO:0000313" key="5">
    <source>
        <dbReference type="EMBL" id="EAR82583.2"/>
    </source>
</evidence>
<reference evidence="6" key="1">
    <citation type="journal article" date="2006" name="PLoS Biol.">
        <title>Macronuclear genome sequence of the ciliate Tetrahymena thermophila, a model eukaryote.</title>
        <authorList>
            <person name="Eisen J.A."/>
            <person name="Coyne R.S."/>
            <person name="Wu M."/>
            <person name="Wu D."/>
            <person name="Thiagarajan M."/>
            <person name="Wortman J.R."/>
            <person name="Badger J.H."/>
            <person name="Ren Q."/>
            <person name="Amedeo P."/>
            <person name="Jones K.M."/>
            <person name="Tallon L.J."/>
            <person name="Delcher A.L."/>
            <person name="Salzberg S.L."/>
            <person name="Silva J.C."/>
            <person name="Haas B.J."/>
            <person name="Majoros W.H."/>
            <person name="Farzad M."/>
            <person name="Carlton J.M."/>
            <person name="Smith R.K. Jr."/>
            <person name="Garg J."/>
            <person name="Pearlman R.E."/>
            <person name="Karrer K.M."/>
            <person name="Sun L."/>
            <person name="Manning G."/>
            <person name="Elde N.C."/>
            <person name="Turkewitz A.P."/>
            <person name="Asai D.J."/>
            <person name="Wilkes D.E."/>
            <person name="Wang Y."/>
            <person name="Cai H."/>
            <person name="Collins K."/>
            <person name="Stewart B.A."/>
            <person name="Lee S.R."/>
            <person name="Wilamowska K."/>
            <person name="Weinberg Z."/>
            <person name="Ruzzo W.L."/>
            <person name="Wloga D."/>
            <person name="Gaertig J."/>
            <person name="Frankel J."/>
            <person name="Tsao C.-C."/>
            <person name="Gorovsky M.A."/>
            <person name="Keeling P.J."/>
            <person name="Waller R.F."/>
            <person name="Patron N.J."/>
            <person name="Cherry J.M."/>
            <person name="Stover N.A."/>
            <person name="Krieger C.J."/>
            <person name="del Toro C."/>
            <person name="Ryder H.F."/>
            <person name="Williamson S.C."/>
            <person name="Barbeau R.A."/>
            <person name="Hamilton E.P."/>
            <person name="Orias E."/>
        </authorList>
    </citation>
    <scope>NUCLEOTIDE SEQUENCE [LARGE SCALE GENOMIC DNA]</scope>
    <source>
        <strain evidence="6">SB210</strain>
    </source>
</reference>
<dbReference type="KEGG" id="tet:TTHERM_01107310"/>
<protein>
    <submittedName>
        <fullName evidence="5">Ankyrin domain protein</fullName>
    </submittedName>
</protein>
<dbReference type="Gene3D" id="1.25.40.20">
    <property type="entry name" value="Ankyrin repeat-containing domain"/>
    <property type="match status" value="1"/>
</dbReference>
<proteinExistence type="predicted"/>